<dbReference type="Gene3D" id="3.40.50.720">
    <property type="entry name" value="NAD(P)-binding Rossmann-like Domain"/>
    <property type="match status" value="1"/>
</dbReference>
<feature type="non-terminal residue" evidence="4">
    <location>
        <position position="1"/>
    </location>
</feature>
<comment type="similarity">
    <text evidence="1">Belongs to the LDH/MDH superfamily. MDH type 2 family.</text>
</comment>
<dbReference type="GO" id="GO:0016615">
    <property type="term" value="F:malate dehydrogenase activity"/>
    <property type="evidence" value="ECO:0007669"/>
    <property type="project" value="InterPro"/>
</dbReference>
<evidence type="ECO:0000259" key="3">
    <source>
        <dbReference type="Pfam" id="PF02866"/>
    </source>
</evidence>
<evidence type="ECO:0000313" key="4">
    <source>
        <dbReference type="EMBL" id="SVB90060.1"/>
    </source>
</evidence>
<organism evidence="4">
    <name type="scientific">marine metagenome</name>
    <dbReference type="NCBI Taxonomy" id="408172"/>
    <lineage>
        <taxon>unclassified sequences</taxon>
        <taxon>metagenomes</taxon>
        <taxon>ecological metagenomes</taxon>
    </lineage>
</organism>
<keyword evidence="2" id="KW-0560">Oxidoreductase</keyword>
<dbReference type="EMBL" id="UINC01062948">
    <property type="protein sequence ID" value="SVB90060.1"/>
    <property type="molecule type" value="Genomic_DNA"/>
</dbReference>
<dbReference type="InterPro" id="IPR001252">
    <property type="entry name" value="Malate_DH_AS"/>
</dbReference>
<protein>
    <recommendedName>
        <fullName evidence="3">Lactate/malate dehydrogenase C-terminal domain-containing protein</fullName>
    </recommendedName>
</protein>
<dbReference type="AlphaFoldDB" id="A0A382HRY6"/>
<sequence length="201" mass="21562">KVLVVGNPSNTNCLIAQRNAPDLDARQFSAMTRLDHNRAKTQLAQKTGKHVNDISGLAIWGNHSATQYPDIFNAQVAGTMASDLVEQGWIENNFIPTVQQRGAAIIEARGSSSAASAANAATEHMRDWVRGSSGLTVSMGVCSDGSYGIAPGLIYSYPCICADGDWDIVEGLEINAFSRSRMAITESELQEERDAVGHLLP</sequence>
<name>A0A382HRY6_9ZZZZ</name>
<dbReference type="GO" id="GO:0006108">
    <property type="term" value="P:malate metabolic process"/>
    <property type="evidence" value="ECO:0007669"/>
    <property type="project" value="InterPro"/>
</dbReference>
<dbReference type="Pfam" id="PF02866">
    <property type="entry name" value="Ldh_1_C"/>
    <property type="match status" value="1"/>
</dbReference>
<evidence type="ECO:0000256" key="1">
    <source>
        <dbReference type="ARBA" id="ARBA00009613"/>
    </source>
</evidence>
<dbReference type="InterPro" id="IPR015955">
    <property type="entry name" value="Lactate_DH/Glyco_Ohase_4_C"/>
</dbReference>
<dbReference type="NCBIfam" id="NF003916">
    <property type="entry name" value="PRK05442.1"/>
    <property type="match status" value="1"/>
</dbReference>
<dbReference type="PANTHER" id="PTHR23382">
    <property type="entry name" value="MALATE DEHYDROGENASE"/>
    <property type="match status" value="1"/>
</dbReference>
<proteinExistence type="inferred from homology"/>
<evidence type="ECO:0000256" key="2">
    <source>
        <dbReference type="ARBA" id="ARBA00023002"/>
    </source>
</evidence>
<dbReference type="GO" id="GO:0016616">
    <property type="term" value="F:oxidoreductase activity, acting on the CH-OH group of donors, NAD or NADP as acceptor"/>
    <property type="evidence" value="ECO:0007669"/>
    <property type="project" value="InterPro"/>
</dbReference>
<dbReference type="SUPFAM" id="SSF56327">
    <property type="entry name" value="LDH C-terminal domain-like"/>
    <property type="match status" value="1"/>
</dbReference>
<gene>
    <name evidence="4" type="ORF">METZ01_LOCUS242914</name>
</gene>
<dbReference type="PROSITE" id="PS00068">
    <property type="entry name" value="MDH"/>
    <property type="match status" value="1"/>
</dbReference>
<dbReference type="InterPro" id="IPR022383">
    <property type="entry name" value="Lactate/malate_DH_C"/>
</dbReference>
<reference evidence="4" key="1">
    <citation type="submission" date="2018-05" db="EMBL/GenBank/DDBJ databases">
        <authorList>
            <person name="Lanie J.A."/>
            <person name="Ng W.-L."/>
            <person name="Kazmierczak K.M."/>
            <person name="Andrzejewski T.M."/>
            <person name="Davidsen T.M."/>
            <person name="Wayne K.J."/>
            <person name="Tettelin H."/>
            <person name="Glass J.I."/>
            <person name="Rusch D."/>
            <person name="Podicherti R."/>
            <person name="Tsui H.-C.T."/>
            <person name="Winkler M.E."/>
        </authorList>
    </citation>
    <scope>NUCLEOTIDE SEQUENCE</scope>
</reference>
<dbReference type="FunFam" id="3.90.110.10:FF:000002">
    <property type="entry name" value="Malate dehydrogenase"/>
    <property type="match status" value="1"/>
</dbReference>
<accession>A0A382HRY6</accession>
<dbReference type="InterPro" id="IPR010945">
    <property type="entry name" value="Malate_DH_type2"/>
</dbReference>
<feature type="domain" description="Lactate/malate dehydrogenase C-terminal" evidence="3">
    <location>
        <begin position="32"/>
        <end position="194"/>
    </location>
</feature>
<dbReference type="Gene3D" id="3.90.110.10">
    <property type="entry name" value="Lactate dehydrogenase/glycoside hydrolase, family 4, C-terminal"/>
    <property type="match status" value="1"/>
</dbReference>